<dbReference type="EMBL" id="AUZY01001076">
    <property type="protein sequence ID" value="EQD76347.1"/>
    <property type="molecule type" value="Genomic_DNA"/>
</dbReference>
<evidence type="ECO:0000313" key="2">
    <source>
        <dbReference type="EMBL" id="EQD76347.1"/>
    </source>
</evidence>
<dbReference type="Pfam" id="PF11867">
    <property type="entry name" value="T1RH-like_C"/>
    <property type="match status" value="1"/>
</dbReference>
<dbReference type="InterPro" id="IPR021810">
    <property type="entry name" value="T1RH-like_C"/>
</dbReference>
<feature type="domain" description="Type I restriction enzyme HindI endonuclease subunit-like C-terminal" evidence="1">
    <location>
        <begin position="1"/>
        <end position="37"/>
    </location>
</feature>
<proteinExistence type="predicted"/>
<dbReference type="AlphaFoldDB" id="T1C2V9"/>
<protein>
    <recommendedName>
        <fullName evidence="1">Type I restriction enzyme HindI endonuclease subunit-like C-terminal domain-containing protein</fullName>
    </recommendedName>
</protein>
<feature type="non-terminal residue" evidence="2">
    <location>
        <position position="1"/>
    </location>
</feature>
<evidence type="ECO:0000259" key="1">
    <source>
        <dbReference type="Pfam" id="PF11867"/>
    </source>
</evidence>
<accession>T1C2V9</accession>
<reference evidence="2" key="1">
    <citation type="submission" date="2013-08" db="EMBL/GenBank/DDBJ databases">
        <authorList>
            <person name="Mendez C."/>
            <person name="Richter M."/>
            <person name="Ferrer M."/>
            <person name="Sanchez J."/>
        </authorList>
    </citation>
    <scope>NUCLEOTIDE SEQUENCE</scope>
</reference>
<gene>
    <name evidence="2" type="ORF">B1B_01749</name>
</gene>
<reference evidence="2" key="2">
    <citation type="journal article" date="2014" name="ISME J.">
        <title>Microbial stratification in low pH oxic and suboxic macroscopic growths along an acid mine drainage.</title>
        <authorList>
            <person name="Mendez-Garcia C."/>
            <person name="Mesa V."/>
            <person name="Sprenger R.R."/>
            <person name="Richter M."/>
            <person name="Diez M.S."/>
            <person name="Solano J."/>
            <person name="Bargiela R."/>
            <person name="Golyshina O.V."/>
            <person name="Manteca A."/>
            <person name="Ramos J.L."/>
            <person name="Gallego J.R."/>
            <person name="Llorente I."/>
            <person name="Martins Dos Santos V.A."/>
            <person name="Jensen O.N."/>
            <person name="Pelaez A.I."/>
            <person name="Sanchez J."/>
            <person name="Ferrer M."/>
        </authorList>
    </citation>
    <scope>NUCLEOTIDE SEQUENCE</scope>
</reference>
<sequence>KAVVSDEVVDIFSAAGLKRPELSIFSDEFLEEVRRLPYSEPRP</sequence>
<organism evidence="2">
    <name type="scientific">mine drainage metagenome</name>
    <dbReference type="NCBI Taxonomy" id="410659"/>
    <lineage>
        <taxon>unclassified sequences</taxon>
        <taxon>metagenomes</taxon>
        <taxon>ecological metagenomes</taxon>
    </lineage>
</organism>
<name>T1C2V9_9ZZZZ</name>
<comment type="caution">
    <text evidence="2">The sequence shown here is derived from an EMBL/GenBank/DDBJ whole genome shotgun (WGS) entry which is preliminary data.</text>
</comment>